<evidence type="ECO:0000256" key="1">
    <source>
        <dbReference type="SAM" id="SignalP"/>
    </source>
</evidence>
<organism evidence="2 3">
    <name type="scientific">Perilla frutescens var. hirtella</name>
    <name type="common">Perilla citriodora</name>
    <name type="synonym">Perilla setoyensis</name>
    <dbReference type="NCBI Taxonomy" id="608512"/>
    <lineage>
        <taxon>Eukaryota</taxon>
        <taxon>Viridiplantae</taxon>
        <taxon>Streptophyta</taxon>
        <taxon>Embryophyta</taxon>
        <taxon>Tracheophyta</taxon>
        <taxon>Spermatophyta</taxon>
        <taxon>Magnoliopsida</taxon>
        <taxon>eudicotyledons</taxon>
        <taxon>Gunneridae</taxon>
        <taxon>Pentapetalae</taxon>
        <taxon>asterids</taxon>
        <taxon>lamiids</taxon>
        <taxon>Lamiales</taxon>
        <taxon>Lamiaceae</taxon>
        <taxon>Nepetoideae</taxon>
        <taxon>Elsholtzieae</taxon>
        <taxon>Perilla</taxon>
    </lineage>
</organism>
<keyword evidence="3" id="KW-1185">Reference proteome</keyword>
<proteinExistence type="predicted"/>
<feature type="chain" id="PRO_5042021600" description="Secreted protein" evidence="1">
    <location>
        <begin position="32"/>
        <end position="78"/>
    </location>
</feature>
<keyword evidence="1" id="KW-0732">Signal</keyword>
<sequence>MPLASWRRLTAILQMIRLIGLLLRVAYEAYGFQFFPHGTGVQFGCAYSCYLVEMDNYTPGHTFGSTKSTHSCLIIYYL</sequence>
<feature type="signal peptide" evidence="1">
    <location>
        <begin position="1"/>
        <end position="31"/>
    </location>
</feature>
<reference evidence="2 3" key="1">
    <citation type="journal article" date="2021" name="Nat. Commun.">
        <title>Incipient diploidization of the medicinal plant Perilla within 10,000 years.</title>
        <authorList>
            <person name="Zhang Y."/>
            <person name="Shen Q."/>
            <person name="Leng L."/>
            <person name="Zhang D."/>
            <person name="Chen S."/>
            <person name="Shi Y."/>
            <person name="Ning Z."/>
            <person name="Chen S."/>
        </authorList>
    </citation>
    <scope>NUCLEOTIDE SEQUENCE [LARGE SCALE GENOMIC DNA]</scope>
    <source>
        <strain evidence="3">cv. PC099</strain>
    </source>
</reference>
<protein>
    <recommendedName>
        <fullName evidence="4">Secreted protein</fullName>
    </recommendedName>
</protein>
<name>A0AAD4NZB0_PERFH</name>
<dbReference type="Proteomes" id="UP001190926">
    <property type="component" value="Unassembled WGS sequence"/>
</dbReference>
<evidence type="ECO:0008006" key="4">
    <source>
        <dbReference type="Google" id="ProtNLM"/>
    </source>
</evidence>
<evidence type="ECO:0000313" key="2">
    <source>
        <dbReference type="EMBL" id="KAH6820375.1"/>
    </source>
</evidence>
<evidence type="ECO:0000313" key="3">
    <source>
        <dbReference type="Proteomes" id="UP001190926"/>
    </source>
</evidence>
<gene>
    <name evidence="2" type="ORF">C2S53_020601</name>
</gene>
<accession>A0AAD4NZB0</accession>
<comment type="caution">
    <text evidence="2">The sequence shown here is derived from an EMBL/GenBank/DDBJ whole genome shotgun (WGS) entry which is preliminary data.</text>
</comment>
<dbReference type="EMBL" id="SDAM02004103">
    <property type="protein sequence ID" value="KAH6820375.1"/>
    <property type="molecule type" value="Genomic_DNA"/>
</dbReference>
<dbReference type="AlphaFoldDB" id="A0AAD4NZB0"/>